<organism evidence="3 4">
    <name type="scientific">Prorocentrum cordatum</name>
    <dbReference type="NCBI Taxonomy" id="2364126"/>
    <lineage>
        <taxon>Eukaryota</taxon>
        <taxon>Sar</taxon>
        <taxon>Alveolata</taxon>
        <taxon>Dinophyceae</taxon>
        <taxon>Prorocentrales</taxon>
        <taxon>Prorocentraceae</taxon>
        <taxon>Prorocentrum</taxon>
    </lineage>
</organism>
<protein>
    <recommendedName>
        <fullName evidence="5">Secreted protein</fullName>
    </recommendedName>
</protein>
<reference evidence="3" key="1">
    <citation type="submission" date="2023-10" db="EMBL/GenBank/DDBJ databases">
        <authorList>
            <person name="Chen Y."/>
            <person name="Shah S."/>
            <person name="Dougan E. K."/>
            <person name="Thang M."/>
            <person name="Chan C."/>
        </authorList>
    </citation>
    <scope>NUCLEOTIDE SEQUENCE [LARGE SCALE GENOMIC DNA]</scope>
</reference>
<feature type="compositionally biased region" description="Low complexity" evidence="1">
    <location>
        <begin position="187"/>
        <end position="202"/>
    </location>
</feature>
<dbReference type="Proteomes" id="UP001189429">
    <property type="component" value="Unassembled WGS sequence"/>
</dbReference>
<sequence>MLLVLIRFARLLALLLMVLEKGFPRPSLLLDFLFLHLLPLRCAPVCIGVPLLDLQVTGVRWAPRLLALGSGCCVAQGIMGSRLALEALSRCALVPRHYSLLLPMVNYLLKMWMKQALLPIVIYLPKMRTTQSWVHSFTLTSWALGSWLSPASPLTTSAPRSLWTSAAWSCGSCRTQTASWSRDPRRTAPSRPARRWTPPAWK</sequence>
<dbReference type="EMBL" id="CAUYUJ010012503">
    <property type="protein sequence ID" value="CAK0834076.1"/>
    <property type="molecule type" value="Genomic_DNA"/>
</dbReference>
<feature type="chain" id="PRO_5047083579" description="Secreted protein" evidence="2">
    <location>
        <begin position="25"/>
        <end position="202"/>
    </location>
</feature>
<comment type="caution">
    <text evidence="3">The sequence shown here is derived from an EMBL/GenBank/DDBJ whole genome shotgun (WGS) entry which is preliminary data.</text>
</comment>
<keyword evidence="2" id="KW-0732">Signal</keyword>
<evidence type="ECO:0008006" key="5">
    <source>
        <dbReference type="Google" id="ProtNLM"/>
    </source>
</evidence>
<evidence type="ECO:0000313" key="3">
    <source>
        <dbReference type="EMBL" id="CAK0834076.1"/>
    </source>
</evidence>
<gene>
    <name evidence="3" type="ORF">PCOR1329_LOCUS31590</name>
</gene>
<proteinExistence type="predicted"/>
<evidence type="ECO:0000256" key="1">
    <source>
        <dbReference type="SAM" id="MobiDB-lite"/>
    </source>
</evidence>
<keyword evidence="4" id="KW-1185">Reference proteome</keyword>
<name>A0ABN9SQA9_9DINO</name>
<feature type="region of interest" description="Disordered" evidence="1">
    <location>
        <begin position="177"/>
        <end position="202"/>
    </location>
</feature>
<accession>A0ABN9SQA9</accession>
<evidence type="ECO:0000256" key="2">
    <source>
        <dbReference type="SAM" id="SignalP"/>
    </source>
</evidence>
<evidence type="ECO:0000313" key="4">
    <source>
        <dbReference type="Proteomes" id="UP001189429"/>
    </source>
</evidence>
<feature type="signal peptide" evidence="2">
    <location>
        <begin position="1"/>
        <end position="24"/>
    </location>
</feature>